<reference evidence="1 2" key="1">
    <citation type="submission" date="2008-06" db="EMBL/GenBank/DDBJ databases">
        <title>Complete sequence of Stenotrophomonas maltophilia R551-3.</title>
        <authorList>
            <consortium name="US DOE Joint Genome Institute"/>
            <person name="Lucas S."/>
            <person name="Copeland A."/>
            <person name="Lapidus A."/>
            <person name="Glavina del Rio T."/>
            <person name="Dalin E."/>
            <person name="Tice H."/>
            <person name="Pitluck S."/>
            <person name="Chain P."/>
            <person name="Malfatti S."/>
            <person name="Shin M."/>
            <person name="Vergez L."/>
            <person name="Lang D."/>
            <person name="Schmutz J."/>
            <person name="Larimer F."/>
            <person name="Land M."/>
            <person name="Hauser L."/>
            <person name="Kyrpides N."/>
            <person name="Mikhailova N."/>
            <person name="Taghavi S."/>
            <person name="Monchy S."/>
            <person name="Newman L."/>
            <person name="Vangronsveld J."/>
            <person name="van der Lelie D."/>
            <person name="Richardson P."/>
        </authorList>
    </citation>
    <scope>NUCLEOTIDE SEQUENCE [LARGE SCALE GENOMIC DNA]</scope>
    <source>
        <strain evidence="1 2">R551-3</strain>
    </source>
</reference>
<accession>B4SKF8</accession>
<name>B4SKF8_STRM5</name>
<evidence type="ECO:0000313" key="2">
    <source>
        <dbReference type="Proteomes" id="UP000001867"/>
    </source>
</evidence>
<dbReference type="Proteomes" id="UP000001867">
    <property type="component" value="Chromosome"/>
</dbReference>
<organism evidence="1 2">
    <name type="scientific">Stenotrophomonas maltophilia (strain R551-3)</name>
    <dbReference type="NCBI Taxonomy" id="391008"/>
    <lineage>
        <taxon>Bacteria</taxon>
        <taxon>Pseudomonadati</taxon>
        <taxon>Pseudomonadota</taxon>
        <taxon>Gammaproteobacteria</taxon>
        <taxon>Lysobacterales</taxon>
        <taxon>Lysobacteraceae</taxon>
        <taxon>Stenotrophomonas</taxon>
        <taxon>Stenotrophomonas maltophilia group</taxon>
    </lineage>
</organism>
<dbReference type="EMBL" id="CP001111">
    <property type="protein sequence ID" value="ACF53265.1"/>
    <property type="molecule type" value="Genomic_DNA"/>
</dbReference>
<evidence type="ECO:0000313" key="1">
    <source>
        <dbReference type="EMBL" id="ACF53265.1"/>
    </source>
</evidence>
<protein>
    <recommendedName>
        <fullName evidence="3">CHAT domain-containing protein</fullName>
    </recommendedName>
</protein>
<sequence>MEENLAKMRTAVHAMAETFGVTYWVPHEDDELVDASLFQEFLPGILRTSHLFEHVIRMPMDMRELFSDRTAVLNARQLGIVKMRVIPIQMSAFAILMAIDRSPFNVVLSTSDLASQVADILEAAGSDWLHLSEGGEPRATALDHANDGVFYEYFRNLVRSKNSPEFAKLCQEFLEAPLRRWGKLSVDCPSYAHNITRPNELALAGIRVDMRGEEPMTPSAPNLYFTGSVRCARAVRAMRLKILQQNALALHINHLTVCVDSITWSLARSDIRKMVVKSGMSRQVAEFVHAIAKRTGYASKISMPKRPGSNLGLDGPEAGSALATRSKELSAFSSGITLHSGLVLTPVVRLNPGMNCIRPDLIDFGNCARGNGPHRDFKLNKLARRLSLRMASSVGDSMISEIRGSARSIGKVSLVSDLPLELLPVDGVPLALRHDVSRIPCNPGNLMFAECVQNEIIFVSKASLEEILVVRSFSESDPISGHLELALRTQIDGQTGKRPIVNFKDVRNSEEFVDAVSGYNGSLLIFDGHGSRDSETGVGSIIVGGEPLDIWSLRDKLALPPIVLLSACDTYPIDGSHGSSAIGMLALGARTVLGTLSPVHSMRSSVFLARLILRLSEFLPLIMKRSRHGVNWRDLMSGMLRMVYASEVAHSYSSSVGLGWSSVRHSLVEANMEINQRNPQWLQRLERSLALATGTHLSQVRAYRENYAWFTDSMNYVQLGRPELIHVVDQSPRDYWNESGLGAMNRAR</sequence>
<dbReference type="eggNOG" id="ENOG502ZB6A">
    <property type="taxonomic scope" value="Bacteria"/>
</dbReference>
<dbReference type="HOGENOM" id="CLU_021292_0_0_6"/>
<gene>
    <name evidence="1" type="ordered locus">Smal_3566</name>
</gene>
<evidence type="ECO:0008006" key="3">
    <source>
        <dbReference type="Google" id="ProtNLM"/>
    </source>
</evidence>
<dbReference type="AlphaFoldDB" id="B4SKF8"/>
<dbReference type="KEGG" id="smt:Smal_3566"/>
<proteinExistence type="predicted"/>